<evidence type="ECO:0000259" key="7">
    <source>
        <dbReference type="Pfam" id="PF25064"/>
    </source>
</evidence>
<gene>
    <name evidence="9" type="primary">TTC21B</name>
    <name evidence="9" type="ORF">NPIL_245601</name>
</gene>
<dbReference type="InterPro" id="IPR056835">
    <property type="entry name" value="ARM_TT21_5th"/>
</dbReference>
<dbReference type="FunFam" id="1.25.40.10:FF:000197">
    <property type="entry name" value="Tetratricopeptide repeat domain 21B"/>
    <property type="match status" value="1"/>
</dbReference>
<name>A0A8X6UFL8_NEPPI</name>
<dbReference type="OrthoDB" id="10259630at2759"/>
<dbReference type="InterPro" id="IPR056832">
    <property type="entry name" value="ARM_TT21_2nd"/>
</dbReference>
<evidence type="ECO:0000256" key="4">
    <source>
        <dbReference type="PROSITE-ProRule" id="PRU00339"/>
    </source>
</evidence>
<dbReference type="GO" id="GO:0005929">
    <property type="term" value="C:cilium"/>
    <property type="evidence" value="ECO:0007669"/>
    <property type="project" value="GOC"/>
</dbReference>
<keyword evidence="2" id="KW-0677">Repeat</keyword>
<keyword evidence="10" id="KW-1185">Reference proteome</keyword>
<evidence type="ECO:0000313" key="10">
    <source>
        <dbReference type="Proteomes" id="UP000887013"/>
    </source>
</evidence>
<dbReference type="PROSITE" id="PS50293">
    <property type="entry name" value="TPR_REGION"/>
    <property type="match status" value="1"/>
</dbReference>
<comment type="caution">
    <text evidence="9">The sequence shown here is derived from an EMBL/GenBank/DDBJ whole genome shotgun (WGS) entry which is preliminary data.</text>
</comment>
<dbReference type="PANTHER" id="PTHR14699:SF0">
    <property type="entry name" value="TETRATRICOPEPTIDE REPEAT PROTEIN 21 HOMOLOG"/>
    <property type="match status" value="1"/>
</dbReference>
<dbReference type="Pfam" id="PF25058">
    <property type="entry name" value="ARM_TT21"/>
    <property type="match status" value="1"/>
</dbReference>
<dbReference type="InterPro" id="IPR056836">
    <property type="entry name" value="ARM_TT21_4th"/>
</dbReference>
<evidence type="ECO:0000259" key="6">
    <source>
        <dbReference type="Pfam" id="PF25062"/>
    </source>
</evidence>
<protein>
    <submittedName>
        <fullName evidence="9">Tetratricopeptide repeat protein 21B</fullName>
    </submittedName>
</protein>
<dbReference type="Proteomes" id="UP000887013">
    <property type="component" value="Unassembled WGS sequence"/>
</dbReference>
<dbReference type="EMBL" id="BMAW01124751">
    <property type="protein sequence ID" value="GFU09427.1"/>
    <property type="molecule type" value="Genomic_DNA"/>
</dbReference>
<evidence type="ECO:0000313" key="9">
    <source>
        <dbReference type="EMBL" id="GFU09427.1"/>
    </source>
</evidence>
<sequence>MYRTMQISAVEGIKRYPEDPVYKLYYCVSLIYEDRSGEAEEGLNEIEDFPDVSLACTILLSLIHQPQESLDNIFRGKAKDHFEAAGERAMYVAGVVFLLLNKPEKAKQFIKKVLKVPSLTKKASVLMGWIDMLTNDGSPSKDVLKYFESSDNSSPEAVFGRAKYYERQENYAKSLEYLNQAIVLFPKYPPAFVEKMKIHLALEDWDQTLAAAQRSLLLDGNNIEALRFKLMHLLTQGGKIEEAEDAVKTLYATMMKCEPKNAELFFESAQLFSRLSGLQKHIIEVTFSMAKKAAELKPNDPDINAEYGYQYLYLGKTSKALSIFKAHACDKAVTGSIQCLIAEGELVRATEQIQVFEECGAEFSPETLYISAFLSDYMSSSSETVVNYLNNAIKLHLNGLKGIPWSIKFYISLQPLSVRDICDLSGAKTLLYQSVDKEDSNPEGRIVMAELHLNEGNLYAASHCLEVALSYNFEIRSNFDFLMIKAEIQKQQGLLSDAAETLNFAKTVAFPDNKREDDLREKSIKRIPLSKKINLYVQLIKVYCDLNKQDAANAAIHEANTLFRDTPEFDRLRFAVAYFALARNDVKLALKILEEIKPDKSCYFEALEQRAEIYLKQKKDRIKYINCYRAAVNERNTPETLNLLGDAYMKIQEPENAVEAYEQALKQNPKDSELASKIGTALVKTHNYEKAVTYYKAAIKSGGQENLRYDLCSLLCTIKRFKEAEELINAALENGRGVDNLHSLAMESKYLCLLSDVYSKMEMEDQAMSILQKAWGVQTRVLRKVHMEQADADEHRKKAKQICCQLAVHASRKKDYGSAVQFYREALTFDENDTEILLALARLQIESHDIDAARQYCATVLSKDSENVPAAVMLADMMFEAGDLQSAKFQFQKLLDIKPDFFEAIARYIEVVRRLGKLEYAEVCLKKAEAVSCNLNIDPGYFYCKGL</sequence>
<dbReference type="AlphaFoldDB" id="A0A8X6UFL8"/>
<dbReference type="InterPro" id="IPR019734">
    <property type="entry name" value="TPR_rpt"/>
</dbReference>
<accession>A0A8X6UFL8</accession>
<feature type="non-terminal residue" evidence="9">
    <location>
        <position position="1"/>
    </location>
</feature>
<dbReference type="InterPro" id="IPR011990">
    <property type="entry name" value="TPR-like_helical_dom_sf"/>
</dbReference>
<proteinExistence type="inferred from homology"/>
<feature type="domain" description="Tetratricopeptide repeat protein 21A/21B second ARM" evidence="5">
    <location>
        <begin position="246"/>
        <end position="415"/>
    </location>
</feature>
<evidence type="ECO:0000256" key="3">
    <source>
        <dbReference type="ARBA" id="ARBA00022803"/>
    </source>
</evidence>
<feature type="repeat" description="TPR" evidence="4">
    <location>
        <begin position="155"/>
        <end position="188"/>
    </location>
</feature>
<feature type="domain" description="Tetratricopeptide repeat protein 21A/21B fourth ARM" evidence="8">
    <location>
        <begin position="674"/>
        <end position="827"/>
    </location>
</feature>
<evidence type="ECO:0000259" key="8">
    <source>
        <dbReference type="Pfam" id="PF25068"/>
    </source>
</evidence>
<evidence type="ECO:0000259" key="5">
    <source>
        <dbReference type="Pfam" id="PF25060"/>
    </source>
</evidence>
<dbReference type="Pfam" id="PF25064">
    <property type="entry name" value="ARM_TT21_5th"/>
    <property type="match status" value="1"/>
</dbReference>
<evidence type="ECO:0000256" key="2">
    <source>
        <dbReference type="ARBA" id="ARBA00022737"/>
    </source>
</evidence>
<dbReference type="PANTHER" id="PTHR14699">
    <property type="entry name" value="STI2 PROTEIN-RELATED"/>
    <property type="match status" value="1"/>
</dbReference>
<keyword evidence="3 4" id="KW-0802">TPR repeat</keyword>
<dbReference type="Pfam" id="PF25062">
    <property type="entry name" value="ARM_TT21_N"/>
    <property type="match status" value="1"/>
</dbReference>
<comment type="similarity">
    <text evidence="1">Belongs to the TTC21 family.</text>
</comment>
<dbReference type="GO" id="GO:0030991">
    <property type="term" value="C:intraciliary transport particle A"/>
    <property type="evidence" value="ECO:0007669"/>
    <property type="project" value="TreeGrafter"/>
</dbReference>
<evidence type="ECO:0000256" key="1">
    <source>
        <dbReference type="ARBA" id="ARBA00010935"/>
    </source>
</evidence>
<dbReference type="InterPro" id="IPR056833">
    <property type="entry name" value="ARM_TT21_N"/>
</dbReference>
<dbReference type="SUPFAM" id="SSF48452">
    <property type="entry name" value="TPR-like"/>
    <property type="match status" value="3"/>
</dbReference>
<feature type="domain" description="Tetratricopeptide repeat protein 21A/21B N-terminal ARM repeat" evidence="6">
    <location>
        <begin position="2"/>
        <end position="208"/>
    </location>
</feature>
<dbReference type="Pfam" id="PF25068">
    <property type="entry name" value="ARM_TT21_4th"/>
    <property type="match status" value="1"/>
</dbReference>
<dbReference type="SMART" id="SM00028">
    <property type="entry name" value="TPR"/>
    <property type="match status" value="8"/>
</dbReference>
<organism evidence="9 10">
    <name type="scientific">Nephila pilipes</name>
    <name type="common">Giant wood spider</name>
    <name type="synonym">Nephila maculata</name>
    <dbReference type="NCBI Taxonomy" id="299642"/>
    <lineage>
        <taxon>Eukaryota</taxon>
        <taxon>Metazoa</taxon>
        <taxon>Ecdysozoa</taxon>
        <taxon>Arthropoda</taxon>
        <taxon>Chelicerata</taxon>
        <taxon>Arachnida</taxon>
        <taxon>Araneae</taxon>
        <taxon>Araneomorphae</taxon>
        <taxon>Entelegynae</taxon>
        <taxon>Araneoidea</taxon>
        <taxon>Nephilidae</taxon>
        <taxon>Nephila</taxon>
    </lineage>
</organism>
<dbReference type="Pfam" id="PF25060">
    <property type="entry name" value="ARM_TT21_2nd"/>
    <property type="match status" value="1"/>
</dbReference>
<dbReference type="GO" id="GO:0035721">
    <property type="term" value="P:intraciliary retrograde transport"/>
    <property type="evidence" value="ECO:0007669"/>
    <property type="project" value="TreeGrafter"/>
</dbReference>
<dbReference type="InterPro" id="IPR040364">
    <property type="entry name" value="TTC21A/TTC21B"/>
</dbReference>
<dbReference type="Pfam" id="PF00515">
    <property type="entry name" value="TPR_1"/>
    <property type="match status" value="1"/>
</dbReference>
<dbReference type="GO" id="GO:0061512">
    <property type="term" value="P:protein localization to cilium"/>
    <property type="evidence" value="ECO:0007669"/>
    <property type="project" value="TreeGrafter"/>
</dbReference>
<dbReference type="Gene3D" id="1.25.40.10">
    <property type="entry name" value="Tetratricopeptide repeat domain"/>
    <property type="match status" value="3"/>
</dbReference>
<feature type="repeat" description="TPR" evidence="4">
    <location>
        <begin position="638"/>
        <end position="671"/>
    </location>
</feature>
<dbReference type="PROSITE" id="PS50005">
    <property type="entry name" value="TPR"/>
    <property type="match status" value="2"/>
</dbReference>
<reference evidence="9" key="1">
    <citation type="submission" date="2020-08" db="EMBL/GenBank/DDBJ databases">
        <title>Multicomponent nature underlies the extraordinary mechanical properties of spider dragline silk.</title>
        <authorList>
            <person name="Kono N."/>
            <person name="Nakamura H."/>
            <person name="Mori M."/>
            <person name="Yoshida Y."/>
            <person name="Ohtoshi R."/>
            <person name="Malay A.D."/>
            <person name="Moran D.A.P."/>
            <person name="Tomita M."/>
            <person name="Numata K."/>
            <person name="Arakawa K."/>
        </authorList>
    </citation>
    <scope>NUCLEOTIDE SEQUENCE</scope>
</reference>
<feature type="domain" description="Tetratricopeptide repeat protein 21A/21B fifth ARM repeats" evidence="7">
    <location>
        <begin position="870"/>
        <end position="947"/>
    </location>
</feature>